<dbReference type="OrthoDB" id="7451994at2"/>
<reference evidence="1 2" key="1">
    <citation type="submission" date="2018-04" db="EMBL/GenBank/DDBJ databases">
        <title>Altererythrobacter sp. HME9302 genome sequencing and assembly.</title>
        <authorList>
            <person name="Kang H."/>
            <person name="Kim H."/>
            <person name="Joh K."/>
        </authorList>
    </citation>
    <scope>NUCLEOTIDE SEQUENCE [LARGE SCALE GENOMIC DNA]</scope>
    <source>
        <strain evidence="1 2">HME9302</strain>
    </source>
</reference>
<comment type="caution">
    <text evidence="1">The sequence shown here is derived from an EMBL/GenBank/DDBJ whole genome shotgun (WGS) entry which is preliminary data.</text>
</comment>
<keyword evidence="2" id="KW-1185">Reference proteome</keyword>
<evidence type="ECO:0000313" key="1">
    <source>
        <dbReference type="EMBL" id="RDC59748.1"/>
    </source>
</evidence>
<name>A0A369QBW9_9SPHN</name>
<sequence>MGYQVDHKRMRDKYNPIPTKREREFHLWLIDNFSCFCECGGPAECVHHPLQRHREQRWRRDHEFVVPMRSACHMALHLAGSEDAYAGQLDFPEGAAEYRFMGQQGGLL</sequence>
<proteinExistence type="predicted"/>
<dbReference type="EMBL" id="QBKA01000002">
    <property type="protein sequence ID" value="RDC59748.1"/>
    <property type="molecule type" value="Genomic_DNA"/>
</dbReference>
<dbReference type="Proteomes" id="UP000253727">
    <property type="component" value="Unassembled WGS sequence"/>
</dbReference>
<accession>A0A369QBW9</accession>
<dbReference type="AlphaFoldDB" id="A0A369QBW9"/>
<protein>
    <submittedName>
        <fullName evidence="1">Uncharacterized protein</fullName>
    </submittedName>
</protein>
<dbReference type="RefSeq" id="WP_147270764.1">
    <property type="nucleotide sequence ID" value="NZ_QBKA01000002.1"/>
</dbReference>
<organism evidence="1 2">
    <name type="scientific">Alteripontixanthobacter maritimus</name>
    <dbReference type="NCBI Taxonomy" id="2161824"/>
    <lineage>
        <taxon>Bacteria</taxon>
        <taxon>Pseudomonadati</taxon>
        <taxon>Pseudomonadota</taxon>
        <taxon>Alphaproteobacteria</taxon>
        <taxon>Sphingomonadales</taxon>
        <taxon>Erythrobacteraceae</taxon>
        <taxon>Alteripontixanthobacter</taxon>
    </lineage>
</organism>
<evidence type="ECO:0000313" key="2">
    <source>
        <dbReference type="Proteomes" id="UP000253727"/>
    </source>
</evidence>
<gene>
    <name evidence="1" type="ORF">HME9302_00943</name>
</gene>